<dbReference type="Proteomes" id="UP001064048">
    <property type="component" value="Chromosome 11"/>
</dbReference>
<comment type="caution">
    <text evidence="1">The sequence shown here is derived from an EMBL/GenBank/DDBJ whole genome shotgun (WGS) entry which is preliminary data.</text>
</comment>
<dbReference type="EMBL" id="CM046111">
    <property type="protein sequence ID" value="KAI8424907.1"/>
    <property type="molecule type" value="Genomic_DNA"/>
</dbReference>
<reference evidence="1 2" key="1">
    <citation type="journal article" date="2022" name="Genome Biol. Evol.">
        <title>The Spruce Budworm Genome: Reconstructing the Evolutionary History of Antifreeze Proteins.</title>
        <authorList>
            <person name="Beliveau C."/>
            <person name="Gagne P."/>
            <person name="Picq S."/>
            <person name="Vernygora O."/>
            <person name="Keeling C.I."/>
            <person name="Pinkney K."/>
            <person name="Doucet D."/>
            <person name="Wen F."/>
            <person name="Johnston J.S."/>
            <person name="Maaroufi H."/>
            <person name="Boyle B."/>
            <person name="Laroche J."/>
            <person name="Dewar K."/>
            <person name="Juretic N."/>
            <person name="Blackburn G."/>
            <person name="Nisole A."/>
            <person name="Brunet B."/>
            <person name="Brandao M."/>
            <person name="Lumley L."/>
            <person name="Duan J."/>
            <person name="Quan G."/>
            <person name="Lucarotti C.J."/>
            <person name="Roe A.D."/>
            <person name="Sperling F.A.H."/>
            <person name="Levesque R.C."/>
            <person name="Cusson M."/>
        </authorList>
    </citation>
    <scope>NUCLEOTIDE SEQUENCE [LARGE SCALE GENOMIC DNA]</scope>
    <source>
        <strain evidence="1">Glfc:IPQL:Cfum</strain>
    </source>
</reference>
<proteinExistence type="predicted"/>
<protein>
    <submittedName>
        <fullName evidence="1">Uncharacterized protein</fullName>
    </submittedName>
</protein>
<accession>A0ACC0JLG2</accession>
<keyword evidence="2" id="KW-1185">Reference proteome</keyword>
<name>A0ACC0JLG2_CHOFU</name>
<evidence type="ECO:0000313" key="2">
    <source>
        <dbReference type="Proteomes" id="UP001064048"/>
    </source>
</evidence>
<organism evidence="1 2">
    <name type="scientific">Choristoneura fumiferana</name>
    <name type="common">Spruce budworm moth</name>
    <name type="synonym">Archips fumiferana</name>
    <dbReference type="NCBI Taxonomy" id="7141"/>
    <lineage>
        <taxon>Eukaryota</taxon>
        <taxon>Metazoa</taxon>
        <taxon>Ecdysozoa</taxon>
        <taxon>Arthropoda</taxon>
        <taxon>Hexapoda</taxon>
        <taxon>Insecta</taxon>
        <taxon>Pterygota</taxon>
        <taxon>Neoptera</taxon>
        <taxon>Endopterygota</taxon>
        <taxon>Lepidoptera</taxon>
        <taxon>Glossata</taxon>
        <taxon>Ditrysia</taxon>
        <taxon>Tortricoidea</taxon>
        <taxon>Tortricidae</taxon>
        <taxon>Tortricinae</taxon>
        <taxon>Choristoneura</taxon>
    </lineage>
</organism>
<evidence type="ECO:0000313" key="1">
    <source>
        <dbReference type="EMBL" id="KAI8424907.1"/>
    </source>
</evidence>
<sequence length="500" mass="52617">MHGVLGFSWAREKTLLPMAPGKEVWEDLYPAGSVLKLYNVQKSAQYHCQVSSVAGTNSKGVTLWVLGPTDEACEAEPSHGLRWPKTAPGARAAAACPPGHSGETTSRISYGYSWGNVSDVSHQYGAVLRSLPAHPGEGTLPLQHSRQMLHYLLSAAGKPRDRKVYELQNAVADAAGMRDNLEIHLHQFTVKTKPVREDNAAHFKMQATPMGTEEWLLTSVGVELVGRNGNASVVAIQYHNLGARLPSLGSLLVCARCCSGSSSRSGREMEFLVASPQAQLAASGAGVERALPHTVTLLFTHVHNYSAVASKLACGVRTAEEPRAWSTKACEVRVPEPSHVACRCRGLGTYALFTTDAEKDLRGVVKITVGLGGAMCLAAAALQFLGLVMGRKTRLPVLLKAATAGTHSAALLTLLECDTRQEEACPGALGWVCAACWCAGCAALCAQPLLLQAELAGRSQRAPSVGLLAGSAPLVIATAAAAGRAGGTLAARALRRAAGR</sequence>
<gene>
    <name evidence="1" type="ORF">MSG28_006827</name>
</gene>